<dbReference type="InterPro" id="IPR002347">
    <property type="entry name" value="SDR_fam"/>
</dbReference>
<proteinExistence type="inferred from homology"/>
<dbReference type="AlphaFoldDB" id="A0A5B9E934"/>
<dbReference type="EMBL" id="CP042806">
    <property type="protein sequence ID" value="QEE28279.1"/>
    <property type="molecule type" value="Genomic_DNA"/>
</dbReference>
<dbReference type="CDD" id="cd05233">
    <property type="entry name" value="SDR_c"/>
    <property type="match status" value="1"/>
</dbReference>
<evidence type="ECO:0000259" key="4">
    <source>
        <dbReference type="SMART" id="SM00822"/>
    </source>
</evidence>
<evidence type="ECO:0000313" key="6">
    <source>
        <dbReference type="Proteomes" id="UP000321820"/>
    </source>
</evidence>
<dbReference type="PANTHER" id="PTHR24321:SF8">
    <property type="entry name" value="ESTRADIOL 17-BETA-DEHYDROGENASE 8-RELATED"/>
    <property type="match status" value="1"/>
</dbReference>
<dbReference type="PRINTS" id="PR00080">
    <property type="entry name" value="SDRFAMILY"/>
</dbReference>
<dbReference type="FunFam" id="3.40.50.720:FF:000084">
    <property type="entry name" value="Short-chain dehydrogenase reductase"/>
    <property type="match status" value="1"/>
</dbReference>
<dbReference type="RefSeq" id="WP_147647469.1">
    <property type="nucleotide sequence ID" value="NZ_CP042806.1"/>
</dbReference>
<gene>
    <name evidence="5" type="ORF">FTW19_09895</name>
</gene>
<dbReference type="OrthoDB" id="110471at2"/>
<dbReference type="KEGG" id="talb:FTW19_09895"/>
<evidence type="ECO:0000313" key="5">
    <source>
        <dbReference type="EMBL" id="QEE28279.1"/>
    </source>
</evidence>
<dbReference type="Proteomes" id="UP000321820">
    <property type="component" value="Chromosome"/>
</dbReference>
<dbReference type="PANTHER" id="PTHR24321">
    <property type="entry name" value="DEHYDROGENASES, SHORT CHAIN"/>
    <property type="match status" value="1"/>
</dbReference>
<keyword evidence="6" id="KW-1185">Reference proteome</keyword>
<dbReference type="InterPro" id="IPR036291">
    <property type="entry name" value="NAD(P)-bd_dom_sf"/>
</dbReference>
<comment type="similarity">
    <text evidence="1">Belongs to the short-chain dehydrogenases/reductases (SDR) family.</text>
</comment>
<dbReference type="Gene3D" id="3.40.50.720">
    <property type="entry name" value="NAD(P)-binding Rossmann-like Domain"/>
    <property type="match status" value="1"/>
</dbReference>
<name>A0A5B9E934_9BACT</name>
<dbReference type="SMART" id="SM00822">
    <property type="entry name" value="PKS_KR"/>
    <property type="match status" value="1"/>
</dbReference>
<evidence type="ECO:0000256" key="1">
    <source>
        <dbReference type="ARBA" id="ARBA00006484"/>
    </source>
</evidence>
<dbReference type="GO" id="GO:0016491">
    <property type="term" value="F:oxidoreductase activity"/>
    <property type="evidence" value="ECO:0007669"/>
    <property type="project" value="UniProtKB-KW"/>
</dbReference>
<dbReference type="InterPro" id="IPR057326">
    <property type="entry name" value="KR_dom"/>
</dbReference>
<dbReference type="PRINTS" id="PR00081">
    <property type="entry name" value="GDHRDH"/>
</dbReference>
<organism evidence="5 6">
    <name type="scientific">Terriglobus albidus</name>
    <dbReference type="NCBI Taxonomy" id="1592106"/>
    <lineage>
        <taxon>Bacteria</taxon>
        <taxon>Pseudomonadati</taxon>
        <taxon>Acidobacteriota</taxon>
        <taxon>Terriglobia</taxon>
        <taxon>Terriglobales</taxon>
        <taxon>Acidobacteriaceae</taxon>
        <taxon>Terriglobus</taxon>
    </lineage>
</organism>
<protein>
    <submittedName>
        <fullName evidence="5">SDR family oxidoreductase</fullName>
    </submittedName>
</protein>
<feature type="domain" description="Ketoreductase" evidence="4">
    <location>
        <begin position="5"/>
        <end position="171"/>
    </location>
</feature>
<reference evidence="5 6" key="1">
    <citation type="submission" date="2019-08" db="EMBL/GenBank/DDBJ databases">
        <title>Complete genome sequence of Terriglobus albidus strain ORNL.</title>
        <authorList>
            <person name="Podar M."/>
        </authorList>
    </citation>
    <scope>NUCLEOTIDE SEQUENCE [LARGE SCALE GENOMIC DNA]</scope>
    <source>
        <strain evidence="5 6">ORNL</strain>
    </source>
</reference>
<keyword evidence="2" id="KW-0560">Oxidoreductase</keyword>
<keyword evidence="3" id="KW-0520">NAD</keyword>
<dbReference type="Pfam" id="PF13561">
    <property type="entry name" value="adh_short_C2"/>
    <property type="match status" value="1"/>
</dbReference>
<evidence type="ECO:0000256" key="3">
    <source>
        <dbReference type="ARBA" id="ARBA00023027"/>
    </source>
</evidence>
<dbReference type="SUPFAM" id="SSF51735">
    <property type="entry name" value="NAD(P)-binding Rossmann-fold domains"/>
    <property type="match status" value="1"/>
</dbReference>
<sequence>MTPGKNALVFGGASGIGWATSQTLLDQGAQVTIADLRRPADPRPSDPGRLRYTACDVRDASQVCEAVKKAVERGPLDWLVYSAGIQHYGSVVDTPIEEYDFVQQVNARGAFLACRSAIPAMTRGGAIVLVSSVQALACQEGVAAYAASKGTLEALTRAMAVDHAKDRIRVNAVLPGTVDTPMVRSSAERFGGRDGLEQTLEQWGGNHLLGRVAHATEIAHVIAFLLSDAASFMTGASYRVDGGLLSQLPVRL</sequence>
<evidence type="ECO:0000256" key="2">
    <source>
        <dbReference type="ARBA" id="ARBA00023002"/>
    </source>
</evidence>
<accession>A0A5B9E934</accession>